<feature type="binding site" evidence="12">
    <location>
        <position position="89"/>
    </location>
    <ligand>
        <name>Fe(2+)</name>
        <dbReference type="ChEBI" id="CHEBI:29033"/>
        <note>for iron-dependent acireductone dioxygenase activity</note>
    </ligand>
</feature>
<evidence type="ECO:0000256" key="9">
    <source>
        <dbReference type="ARBA" id="ARBA00023004"/>
    </source>
</evidence>
<dbReference type="EC" id="1.13.11.53" evidence="12"/>
<comment type="catalytic activity">
    <reaction evidence="1 12">
        <text>1,2-dihydroxy-5-(methylsulfanyl)pent-1-en-3-one + O2 = 4-methylsulfanyl-2-oxobutanoate + formate + 2 H(+)</text>
        <dbReference type="Rhea" id="RHEA:24504"/>
        <dbReference type="ChEBI" id="CHEBI:15378"/>
        <dbReference type="ChEBI" id="CHEBI:15379"/>
        <dbReference type="ChEBI" id="CHEBI:15740"/>
        <dbReference type="ChEBI" id="CHEBI:16723"/>
        <dbReference type="ChEBI" id="CHEBI:49252"/>
        <dbReference type="EC" id="1.13.11.54"/>
    </reaction>
</comment>
<evidence type="ECO:0000256" key="10">
    <source>
        <dbReference type="ARBA" id="ARBA00023167"/>
    </source>
</evidence>
<dbReference type="PANTHER" id="PTHR23418">
    <property type="entry name" value="ACIREDUCTONE DIOXYGENASE"/>
    <property type="match status" value="1"/>
</dbReference>
<gene>
    <name evidence="13" type="ORF">Anas_04745</name>
</gene>
<dbReference type="GO" id="GO:0005737">
    <property type="term" value="C:cytoplasm"/>
    <property type="evidence" value="ECO:0007669"/>
    <property type="project" value="UniProtKB-SubCell"/>
</dbReference>
<dbReference type="HAMAP" id="MF_03154">
    <property type="entry name" value="Salvage_MtnD_euk"/>
    <property type="match status" value="1"/>
</dbReference>
<dbReference type="GO" id="GO:0010309">
    <property type="term" value="F:acireductone dioxygenase [iron(II)-requiring] activity"/>
    <property type="evidence" value="ECO:0007669"/>
    <property type="project" value="UniProtKB-UniRule"/>
</dbReference>
<evidence type="ECO:0000313" key="13">
    <source>
        <dbReference type="EMBL" id="KAB7504435.1"/>
    </source>
</evidence>
<feature type="binding site" evidence="12">
    <location>
        <position position="87"/>
    </location>
    <ligand>
        <name>Fe(2+)</name>
        <dbReference type="ChEBI" id="CHEBI:29033"/>
        <note>for iron-dependent acireductone dioxygenase activity</note>
    </ligand>
</feature>
<dbReference type="SUPFAM" id="SSF51182">
    <property type="entry name" value="RmlC-like cupins"/>
    <property type="match status" value="1"/>
</dbReference>
<keyword evidence="8 12" id="KW-0560">Oxidoreductase</keyword>
<dbReference type="FunFam" id="2.60.120.10:FF:000031">
    <property type="entry name" value="1,2-dihydroxy-3-keto-5-methylthiopentene dioxygenase"/>
    <property type="match status" value="1"/>
</dbReference>
<comment type="cofactor">
    <cofactor evidence="12">
        <name>Fe(2+)</name>
        <dbReference type="ChEBI" id="CHEBI:29033"/>
    </cofactor>
    <cofactor evidence="12">
        <name>Ni(2+)</name>
        <dbReference type="ChEBI" id="CHEBI:49786"/>
    </cofactor>
    <text evidence="12">Binds either 1 Fe or Ni cation per monomer. Iron-binding promotes an acireductone dioxygenase reaction producing 2-keto-4-methylthiobutyrate, while nickel-binding promotes an acireductone dioxygenase reaction producing 3-(methylsulfanyl)propanoate.</text>
</comment>
<evidence type="ECO:0000256" key="1">
    <source>
        <dbReference type="ARBA" id="ARBA00000428"/>
    </source>
</evidence>
<sequence>MVKAWLMDNCLENQFLEHQRSPPVPVTIEELKSKTGVLYCKIDPDLEKEKLETLKIDRGYTYEDIIELDPEKLPNFDQAMKKFYEEHIHTDEEIRYILEGSGYFDVRFPNEDWVRISLEKGDLIVLPAGIYHRFTLDSKKYVKAMRLFIGEPVWTPYYRPSDEMEVRQNYVKYFRERI</sequence>
<comment type="function">
    <text evidence="12">Catalyzes 2 different reactions between oxygen and the acireductone 1,2-dihydroxy-3-keto-5-methylthiopentene (DHK-MTPene) depending upon the metal bound in the active site. Fe-containing acireductone dioxygenase (Fe-ARD) produces formate and 2-keto-4-methylthiobutyrate (KMTB), the alpha-ketoacid precursor of methionine in the methionine recycle pathway. Ni-containing acireductone dioxygenase (Ni-ARD) produces methylthiopropionate, carbon monoxide and formate, and does not lie on the methionine recycle pathway.</text>
</comment>
<organism evidence="13 14">
    <name type="scientific">Armadillidium nasatum</name>
    <dbReference type="NCBI Taxonomy" id="96803"/>
    <lineage>
        <taxon>Eukaryota</taxon>
        <taxon>Metazoa</taxon>
        <taxon>Ecdysozoa</taxon>
        <taxon>Arthropoda</taxon>
        <taxon>Crustacea</taxon>
        <taxon>Multicrustacea</taxon>
        <taxon>Malacostraca</taxon>
        <taxon>Eumalacostraca</taxon>
        <taxon>Peracarida</taxon>
        <taxon>Isopoda</taxon>
        <taxon>Oniscidea</taxon>
        <taxon>Crinocheta</taxon>
        <taxon>Armadillidiidae</taxon>
        <taxon>Armadillidium</taxon>
    </lineage>
</organism>
<keyword evidence="9 12" id="KW-0408">Iron</keyword>
<evidence type="ECO:0000256" key="3">
    <source>
        <dbReference type="ARBA" id="ARBA00022490"/>
    </source>
</evidence>
<dbReference type="GO" id="GO:0016151">
    <property type="term" value="F:nickel cation binding"/>
    <property type="evidence" value="ECO:0007669"/>
    <property type="project" value="UniProtKB-UniRule"/>
</dbReference>
<dbReference type="InterPro" id="IPR004313">
    <property type="entry name" value="ARD"/>
</dbReference>
<evidence type="ECO:0000256" key="12">
    <source>
        <dbReference type="HAMAP-Rule" id="MF_03154"/>
    </source>
</evidence>
<keyword evidence="4 12" id="KW-0533">Nickel</keyword>
<comment type="caution">
    <text evidence="13">The sequence shown here is derived from an EMBL/GenBank/DDBJ whole genome shotgun (WGS) entry which is preliminary data.</text>
</comment>
<evidence type="ECO:0000313" key="14">
    <source>
        <dbReference type="Proteomes" id="UP000326759"/>
    </source>
</evidence>
<feature type="binding site" evidence="12">
    <location>
        <position position="132"/>
    </location>
    <ligand>
        <name>Fe(2+)</name>
        <dbReference type="ChEBI" id="CHEBI:29033"/>
        <note>for iron-dependent acireductone dioxygenase activity</note>
    </ligand>
</feature>
<feature type="binding site" evidence="12">
    <location>
        <position position="93"/>
    </location>
    <ligand>
        <name>Fe(2+)</name>
        <dbReference type="ChEBI" id="CHEBI:29033"/>
        <note>for iron-dependent acireductone dioxygenase activity</note>
    </ligand>
</feature>
<dbReference type="Pfam" id="PF03079">
    <property type="entry name" value="ARD"/>
    <property type="match status" value="1"/>
</dbReference>
<dbReference type="InterPro" id="IPR011051">
    <property type="entry name" value="RmlC_Cupin_sf"/>
</dbReference>
<feature type="binding site" evidence="12">
    <location>
        <position position="87"/>
    </location>
    <ligand>
        <name>Ni(2+)</name>
        <dbReference type="ChEBI" id="CHEBI:49786"/>
        <note>for nickel-dependent acireductone dioxygenase activity</note>
    </ligand>
</feature>
<feature type="binding site" evidence="12">
    <location>
        <position position="89"/>
    </location>
    <ligand>
        <name>Ni(2+)</name>
        <dbReference type="ChEBI" id="CHEBI:49786"/>
        <note>for nickel-dependent acireductone dioxygenase activity</note>
    </ligand>
</feature>
<dbReference type="GO" id="GO:0010308">
    <property type="term" value="F:acireductone dioxygenase (Ni2+-requiring) activity"/>
    <property type="evidence" value="ECO:0007669"/>
    <property type="project" value="UniProtKB-UniRule"/>
</dbReference>
<comment type="pathway">
    <text evidence="12">Amino-acid biosynthesis; L-methionine biosynthesis via salvage pathway; L-methionine from S-methyl-5-thio-alpha-D-ribose 1-phosphate: step 5/6.</text>
</comment>
<dbReference type="Proteomes" id="UP000326759">
    <property type="component" value="Unassembled WGS sequence"/>
</dbReference>
<dbReference type="GO" id="GO:0005506">
    <property type="term" value="F:iron ion binding"/>
    <property type="evidence" value="ECO:0007669"/>
    <property type="project" value="UniProtKB-UniRule"/>
</dbReference>
<comment type="catalytic activity">
    <reaction evidence="12">
        <text>1,2-dihydroxy-5-(methylsulfanyl)pent-1-en-3-one + O2 = 3-(methylsulfanyl)propanoate + CO + formate + 2 H(+)</text>
        <dbReference type="Rhea" id="RHEA:14161"/>
        <dbReference type="ChEBI" id="CHEBI:15378"/>
        <dbReference type="ChEBI" id="CHEBI:15379"/>
        <dbReference type="ChEBI" id="CHEBI:15740"/>
        <dbReference type="ChEBI" id="CHEBI:17245"/>
        <dbReference type="ChEBI" id="CHEBI:49016"/>
        <dbReference type="ChEBI" id="CHEBI:49252"/>
        <dbReference type="EC" id="1.13.11.53"/>
    </reaction>
</comment>
<keyword evidence="10 12" id="KW-0486">Methionine biosynthesis</keyword>
<evidence type="ECO:0000256" key="8">
    <source>
        <dbReference type="ARBA" id="ARBA00023002"/>
    </source>
</evidence>
<proteinExistence type="inferred from homology"/>
<name>A0A5N5TGZ6_9CRUS</name>
<dbReference type="CDD" id="cd02232">
    <property type="entry name" value="cupin_ARD"/>
    <property type="match status" value="1"/>
</dbReference>
<comment type="similarity">
    <text evidence="12">Belongs to the acireductone dioxygenase (ARD) family.</text>
</comment>
<evidence type="ECO:0000256" key="4">
    <source>
        <dbReference type="ARBA" id="ARBA00022596"/>
    </source>
</evidence>
<keyword evidence="3 12" id="KW-0963">Cytoplasm</keyword>
<dbReference type="OrthoDB" id="1867259at2759"/>
<dbReference type="EMBL" id="SEYY01003175">
    <property type="protein sequence ID" value="KAB7504435.1"/>
    <property type="molecule type" value="Genomic_DNA"/>
</dbReference>
<keyword evidence="14" id="KW-1185">Reference proteome</keyword>
<evidence type="ECO:0000256" key="2">
    <source>
        <dbReference type="ARBA" id="ARBA00004413"/>
    </source>
</evidence>
<feature type="binding site" evidence="12">
    <location>
        <position position="132"/>
    </location>
    <ligand>
        <name>Ni(2+)</name>
        <dbReference type="ChEBI" id="CHEBI:49786"/>
        <note>for nickel-dependent acireductone dioxygenase activity</note>
    </ligand>
</feature>
<protein>
    <recommendedName>
        <fullName evidence="12">Acireductone dioxygenase</fullName>
    </recommendedName>
    <alternativeName>
        <fullName evidence="12">Acireductone dioxygenase (Fe(2+)-requiring)</fullName>
        <shortName evidence="12">ARD'</shortName>
        <shortName evidence="12">Fe-ARD</shortName>
        <ecNumber evidence="12">1.13.11.54</ecNumber>
    </alternativeName>
    <alternativeName>
        <fullName evidence="12">Acireductone dioxygenase (Ni(2+)-requiring)</fullName>
        <shortName evidence="12">ARD</shortName>
        <shortName evidence="12">Ni-ARD</shortName>
        <ecNumber evidence="12">1.13.11.53</ecNumber>
    </alternativeName>
</protein>
<evidence type="ECO:0000256" key="5">
    <source>
        <dbReference type="ARBA" id="ARBA00022605"/>
    </source>
</evidence>
<evidence type="ECO:0000256" key="7">
    <source>
        <dbReference type="ARBA" id="ARBA00022964"/>
    </source>
</evidence>
<dbReference type="UniPathway" id="UPA00904">
    <property type="reaction ID" value="UER00878"/>
</dbReference>
<dbReference type="InterPro" id="IPR014710">
    <property type="entry name" value="RmlC-like_jellyroll"/>
</dbReference>
<dbReference type="AlphaFoldDB" id="A0A5N5TGZ6"/>
<evidence type="ECO:0000256" key="11">
    <source>
        <dbReference type="ARBA" id="ARBA00023242"/>
    </source>
</evidence>
<keyword evidence="11 12" id="KW-0539">Nucleus</keyword>
<reference evidence="13 14" key="1">
    <citation type="journal article" date="2019" name="PLoS Biol.">
        <title>Sex chromosomes control vertical transmission of feminizing Wolbachia symbionts in an isopod.</title>
        <authorList>
            <person name="Becking T."/>
            <person name="Chebbi M.A."/>
            <person name="Giraud I."/>
            <person name="Moumen B."/>
            <person name="Laverre T."/>
            <person name="Caubet Y."/>
            <person name="Peccoud J."/>
            <person name="Gilbert C."/>
            <person name="Cordaux R."/>
        </authorList>
    </citation>
    <scope>NUCLEOTIDE SEQUENCE [LARGE SCALE GENOMIC DNA]</scope>
    <source>
        <strain evidence="13">ANa2</strain>
        <tissue evidence="13">Whole body excluding digestive tract and cuticle</tissue>
    </source>
</reference>
<dbReference type="GO" id="GO:0005634">
    <property type="term" value="C:nucleus"/>
    <property type="evidence" value="ECO:0007669"/>
    <property type="project" value="UniProtKB-SubCell"/>
</dbReference>
<feature type="binding site" evidence="12">
    <location>
        <position position="93"/>
    </location>
    <ligand>
        <name>Ni(2+)</name>
        <dbReference type="ChEBI" id="CHEBI:49786"/>
        <note>for nickel-dependent acireductone dioxygenase activity</note>
    </ligand>
</feature>
<evidence type="ECO:0000256" key="6">
    <source>
        <dbReference type="ARBA" id="ARBA00022723"/>
    </source>
</evidence>
<dbReference type="GO" id="GO:0019509">
    <property type="term" value="P:L-methionine salvage from methylthioadenosine"/>
    <property type="evidence" value="ECO:0007669"/>
    <property type="project" value="UniProtKB-UniRule"/>
</dbReference>
<comment type="subcellular location">
    <subcellularLocation>
        <location evidence="2">Cell membrane</location>
        <topology evidence="2">Peripheral membrane protein</topology>
        <orientation evidence="2">Cytoplasmic side</orientation>
    </subcellularLocation>
    <subcellularLocation>
        <location evidence="12">Cytoplasm</location>
    </subcellularLocation>
    <subcellularLocation>
        <location evidence="12">Nucleus</location>
    </subcellularLocation>
</comment>
<dbReference type="InterPro" id="IPR027496">
    <property type="entry name" value="ARD_euk"/>
</dbReference>
<dbReference type="EC" id="1.13.11.54" evidence="12"/>
<keyword evidence="6 12" id="KW-0479">Metal-binding</keyword>
<keyword evidence="7 12" id="KW-0223">Dioxygenase</keyword>
<dbReference type="PANTHER" id="PTHR23418:SF0">
    <property type="entry name" value="ACIREDUCTONE DIOXYGENASE"/>
    <property type="match status" value="1"/>
</dbReference>
<keyword evidence="5 12" id="KW-0028">Amino-acid biosynthesis</keyword>
<dbReference type="GO" id="GO:0005886">
    <property type="term" value="C:plasma membrane"/>
    <property type="evidence" value="ECO:0007669"/>
    <property type="project" value="UniProtKB-SubCell"/>
</dbReference>
<accession>A0A5N5TGZ6</accession>
<dbReference type="Gene3D" id="2.60.120.10">
    <property type="entry name" value="Jelly Rolls"/>
    <property type="match status" value="1"/>
</dbReference>